<accession>A0AAQ3M1Y1</accession>
<evidence type="ECO:0000256" key="4">
    <source>
        <dbReference type="ARBA" id="ARBA00022989"/>
    </source>
</evidence>
<dbReference type="EMBL" id="CP138581">
    <property type="protein sequence ID" value="WPG98582.1"/>
    <property type="molecule type" value="Genomic_DNA"/>
</dbReference>
<keyword evidence="3" id="KW-0812">Transmembrane</keyword>
<evidence type="ECO:0000313" key="7">
    <source>
        <dbReference type="Proteomes" id="UP001303373"/>
    </source>
</evidence>
<evidence type="ECO:0000313" key="6">
    <source>
        <dbReference type="EMBL" id="WPG98582.1"/>
    </source>
</evidence>
<dbReference type="InterPro" id="IPR000791">
    <property type="entry name" value="Gpr1/Fun34/SatP-like"/>
</dbReference>
<keyword evidence="5" id="KW-0472">Membrane</keyword>
<comment type="subcellular location">
    <subcellularLocation>
        <location evidence="1">Membrane</location>
        <topology evidence="1">Multi-pass membrane protein</topology>
    </subcellularLocation>
</comment>
<evidence type="ECO:0000256" key="2">
    <source>
        <dbReference type="ARBA" id="ARBA00005587"/>
    </source>
</evidence>
<dbReference type="Proteomes" id="UP001303373">
    <property type="component" value="Chromosome 2"/>
</dbReference>
<comment type="similarity">
    <text evidence="2">Belongs to the acetate uptake transporter (AceTr) (TC 2.A.96) family.</text>
</comment>
<dbReference type="Pfam" id="PF01184">
    <property type="entry name" value="Gpr1_Fun34_YaaH"/>
    <property type="match status" value="1"/>
</dbReference>
<evidence type="ECO:0000256" key="3">
    <source>
        <dbReference type="ARBA" id="ARBA00022692"/>
    </source>
</evidence>
<evidence type="ECO:0000256" key="5">
    <source>
        <dbReference type="ARBA" id="ARBA00023136"/>
    </source>
</evidence>
<keyword evidence="7" id="KW-1185">Reference proteome</keyword>
<evidence type="ECO:0000256" key="1">
    <source>
        <dbReference type="ARBA" id="ARBA00004141"/>
    </source>
</evidence>
<dbReference type="PANTHER" id="PTHR31123">
    <property type="entry name" value="ACCUMULATION OF DYADS PROTEIN 2-RELATED"/>
    <property type="match status" value="1"/>
</dbReference>
<name>A0AAQ3M1Y1_9PEZI</name>
<reference evidence="6 7" key="1">
    <citation type="submission" date="2023-11" db="EMBL/GenBank/DDBJ databases">
        <title>An acidophilic fungus is an integral part of prey digestion in a carnivorous sundew plant.</title>
        <authorList>
            <person name="Tsai I.J."/>
        </authorList>
    </citation>
    <scope>NUCLEOTIDE SEQUENCE [LARGE SCALE GENOMIC DNA]</scope>
    <source>
        <strain evidence="6">169a</strain>
    </source>
</reference>
<dbReference type="GO" id="GO:0005886">
    <property type="term" value="C:plasma membrane"/>
    <property type="evidence" value="ECO:0007669"/>
    <property type="project" value="TreeGrafter"/>
</dbReference>
<organism evidence="6 7">
    <name type="scientific">Acrodontium crateriforme</name>
    <dbReference type="NCBI Taxonomy" id="150365"/>
    <lineage>
        <taxon>Eukaryota</taxon>
        <taxon>Fungi</taxon>
        <taxon>Dikarya</taxon>
        <taxon>Ascomycota</taxon>
        <taxon>Pezizomycotina</taxon>
        <taxon>Dothideomycetes</taxon>
        <taxon>Dothideomycetidae</taxon>
        <taxon>Mycosphaerellales</taxon>
        <taxon>Teratosphaeriaceae</taxon>
        <taxon>Acrodontium</taxon>
    </lineage>
</organism>
<keyword evidence="4" id="KW-1133">Transmembrane helix</keyword>
<gene>
    <name evidence="6" type="ORF">R9X50_00137500</name>
</gene>
<dbReference type="GO" id="GO:0015123">
    <property type="term" value="F:acetate transmembrane transporter activity"/>
    <property type="evidence" value="ECO:0007669"/>
    <property type="project" value="TreeGrafter"/>
</dbReference>
<dbReference type="AlphaFoldDB" id="A0AAQ3M1Y1"/>
<sequence length="132" mass="13820">MSSSSSTEALDAIQKRELENKSAGWDDYGGNPLAHIHSVDSARLPALGTALQLGLYRPPNKTQANPALLGLADFALTTFGLSLINIGVRGVTSPNIVVGPAFAYGGLVQLLEGMWKVAMGNTVSAEIVVDKL</sequence>
<dbReference type="InterPro" id="IPR051633">
    <property type="entry name" value="AceTr"/>
</dbReference>
<protein>
    <submittedName>
        <fullName evidence="6">Uncharacterized protein</fullName>
    </submittedName>
</protein>
<proteinExistence type="inferred from homology"/>
<dbReference type="PANTHER" id="PTHR31123:SF1">
    <property type="entry name" value="ACCUMULATION OF DYADS PROTEIN 2-RELATED"/>
    <property type="match status" value="1"/>
</dbReference>